<keyword evidence="3" id="KW-0520">NAD</keyword>
<feature type="active site" description="Proton acceptor" evidence="4">
    <location>
        <position position="128"/>
    </location>
</feature>
<evidence type="ECO:0000313" key="7">
    <source>
        <dbReference type="Proteomes" id="UP001501461"/>
    </source>
</evidence>
<dbReference type="InterPro" id="IPR050134">
    <property type="entry name" value="NAD-dep_sirtuin_deacylases"/>
</dbReference>
<gene>
    <name evidence="6" type="primary">cobB</name>
    <name evidence="6" type="ORF">GCM10009720_16900</name>
</gene>
<keyword evidence="4" id="KW-0862">Zinc</keyword>
<protein>
    <recommendedName>
        <fullName evidence="1">protein acetyllysine N-acetyltransferase</fullName>
        <ecNumber evidence="1">2.3.1.286</ecNumber>
    </recommendedName>
</protein>
<keyword evidence="2" id="KW-0808">Transferase</keyword>
<organism evidence="6 7">
    <name type="scientific">Yaniella flava</name>
    <dbReference type="NCBI Taxonomy" id="287930"/>
    <lineage>
        <taxon>Bacteria</taxon>
        <taxon>Bacillati</taxon>
        <taxon>Actinomycetota</taxon>
        <taxon>Actinomycetes</taxon>
        <taxon>Micrococcales</taxon>
        <taxon>Micrococcaceae</taxon>
        <taxon>Yaniella</taxon>
    </lineage>
</organism>
<name>A0ABP5G2L3_9MICC</name>
<comment type="caution">
    <text evidence="6">The sequence shown here is derived from an EMBL/GenBank/DDBJ whole genome shotgun (WGS) entry which is preliminary data.</text>
</comment>
<dbReference type="InterPro" id="IPR029035">
    <property type="entry name" value="DHS-like_NAD/FAD-binding_dom"/>
</dbReference>
<dbReference type="PANTHER" id="PTHR11085:SF4">
    <property type="entry name" value="NAD-DEPENDENT PROTEIN DEACYLASE"/>
    <property type="match status" value="1"/>
</dbReference>
<evidence type="ECO:0000259" key="5">
    <source>
        <dbReference type="PROSITE" id="PS50305"/>
    </source>
</evidence>
<dbReference type="Proteomes" id="UP001501461">
    <property type="component" value="Unassembled WGS sequence"/>
</dbReference>
<feature type="domain" description="Deacetylase sirtuin-type" evidence="5">
    <location>
        <begin position="2"/>
        <end position="267"/>
    </location>
</feature>
<feature type="binding site" evidence="4">
    <location>
        <position position="136"/>
    </location>
    <ligand>
        <name>Zn(2+)</name>
        <dbReference type="ChEBI" id="CHEBI:29105"/>
    </ligand>
</feature>
<sequence length="267" mass="29558">MRNFSEPTLREARRIIHDAQRIAVLTGSGMSSESGVPTFRDAQTGLWEKYSPEQLATRDAMANQPALVWSWMLHQARVMRSVTPHEGHTTLGRWQKHLIDTGGSLDIITQNIDDLHERADAEVLAHLHGTTFTFRCFECNAPSDYELEDATEEQLEARPELDQLVLEDPPNCRDCHGGYIRPDIVMFGEFLPQRAMDDALEAVRVADVALVVGTSNIVQPAASLPIVASAAGAKVIEINPSETPLSQDADVYINGTARTILPELYSQ</sequence>
<dbReference type="InterPro" id="IPR003000">
    <property type="entry name" value="Sirtuin"/>
</dbReference>
<dbReference type="InterPro" id="IPR026591">
    <property type="entry name" value="Sirtuin_cat_small_dom_sf"/>
</dbReference>
<dbReference type="InterPro" id="IPR026590">
    <property type="entry name" value="Ssirtuin_cat_dom"/>
</dbReference>
<feature type="binding site" evidence="4">
    <location>
        <position position="175"/>
    </location>
    <ligand>
        <name>Zn(2+)</name>
        <dbReference type="ChEBI" id="CHEBI:29105"/>
    </ligand>
</feature>
<dbReference type="Pfam" id="PF02146">
    <property type="entry name" value="SIR2"/>
    <property type="match status" value="1"/>
</dbReference>
<evidence type="ECO:0000256" key="4">
    <source>
        <dbReference type="PROSITE-ProRule" id="PRU00236"/>
    </source>
</evidence>
<evidence type="ECO:0000313" key="6">
    <source>
        <dbReference type="EMBL" id="GAA2036932.1"/>
    </source>
</evidence>
<dbReference type="SUPFAM" id="SSF52467">
    <property type="entry name" value="DHS-like NAD/FAD-binding domain"/>
    <property type="match status" value="1"/>
</dbReference>
<dbReference type="EC" id="2.3.1.286" evidence="1"/>
<feature type="binding site" evidence="4">
    <location>
        <position position="139"/>
    </location>
    <ligand>
        <name>Zn(2+)</name>
        <dbReference type="ChEBI" id="CHEBI:29105"/>
    </ligand>
</feature>
<keyword evidence="7" id="KW-1185">Reference proteome</keyword>
<dbReference type="NCBIfam" id="NF001753">
    <property type="entry name" value="PRK00481.1-3"/>
    <property type="match status" value="1"/>
</dbReference>
<reference evidence="7" key="1">
    <citation type="journal article" date="2019" name="Int. J. Syst. Evol. Microbiol.">
        <title>The Global Catalogue of Microorganisms (GCM) 10K type strain sequencing project: providing services to taxonomists for standard genome sequencing and annotation.</title>
        <authorList>
            <consortium name="The Broad Institute Genomics Platform"/>
            <consortium name="The Broad Institute Genome Sequencing Center for Infectious Disease"/>
            <person name="Wu L."/>
            <person name="Ma J."/>
        </authorList>
    </citation>
    <scope>NUCLEOTIDE SEQUENCE [LARGE SCALE GENOMIC DNA]</scope>
    <source>
        <strain evidence="7">JCM 13595</strain>
    </source>
</reference>
<dbReference type="RefSeq" id="WP_343957543.1">
    <property type="nucleotide sequence ID" value="NZ_BAAAMN010000029.1"/>
</dbReference>
<dbReference type="PROSITE" id="PS50305">
    <property type="entry name" value="SIRTUIN"/>
    <property type="match status" value="1"/>
</dbReference>
<dbReference type="EMBL" id="BAAAMN010000029">
    <property type="protein sequence ID" value="GAA2036932.1"/>
    <property type="molecule type" value="Genomic_DNA"/>
</dbReference>
<evidence type="ECO:0000256" key="2">
    <source>
        <dbReference type="ARBA" id="ARBA00022679"/>
    </source>
</evidence>
<dbReference type="Gene3D" id="3.30.1600.10">
    <property type="entry name" value="SIR2/SIRT2 'Small Domain"/>
    <property type="match status" value="1"/>
</dbReference>
<evidence type="ECO:0000256" key="1">
    <source>
        <dbReference type="ARBA" id="ARBA00012928"/>
    </source>
</evidence>
<feature type="binding site" evidence="4">
    <location>
        <position position="172"/>
    </location>
    <ligand>
        <name>Zn(2+)</name>
        <dbReference type="ChEBI" id="CHEBI:29105"/>
    </ligand>
</feature>
<evidence type="ECO:0000256" key="3">
    <source>
        <dbReference type="ARBA" id="ARBA00023027"/>
    </source>
</evidence>
<dbReference type="PANTHER" id="PTHR11085">
    <property type="entry name" value="NAD-DEPENDENT PROTEIN DEACYLASE SIRTUIN-5, MITOCHONDRIAL-RELATED"/>
    <property type="match status" value="1"/>
</dbReference>
<proteinExistence type="predicted"/>
<dbReference type="Gene3D" id="3.40.50.1220">
    <property type="entry name" value="TPP-binding domain"/>
    <property type="match status" value="1"/>
</dbReference>
<keyword evidence="4" id="KW-0479">Metal-binding</keyword>
<accession>A0ABP5G2L3</accession>